<dbReference type="InterPro" id="IPR015422">
    <property type="entry name" value="PyrdxlP-dep_Trfase_small"/>
</dbReference>
<dbReference type="AlphaFoldDB" id="A0A645FJI9"/>
<dbReference type="InterPro" id="IPR015421">
    <property type="entry name" value="PyrdxlP-dep_Trfase_major"/>
</dbReference>
<proteinExistence type="predicted"/>
<dbReference type="Gene3D" id="3.90.1150.10">
    <property type="entry name" value="Aspartate Aminotransferase, domain 1"/>
    <property type="match status" value="1"/>
</dbReference>
<dbReference type="SUPFAM" id="SSF53383">
    <property type="entry name" value="PLP-dependent transferases"/>
    <property type="match status" value="1"/>
</dbReference>
<gene>
    <name evidence="2" type="primary">kynU_6</name>
    <name evidence="2" type="ORF">SDC9_161142</name>
</gene>
<dbReference type="InterPro" id="IPR015424">
    <property type="entry name" value="PyrdxlP-dep_Trfase"/>
</dbReference>
<dbReference type="PANTHER" id="PTHR43586:SF15">
    <property type="entry name" value="BLR3095 PROTEIN"/>
    <property type="match status" value="1"/>
</dbReference>
<dbReference type="GO" id="GO:0030429">
    <property type="term" value="F:kynureninase activity"/>
    <property type="evidence" value="ECO:0007669"/>
    <property type="project" value="UniProtKB-EC"/>
</dbReference>
<accession>A0A645FJI9</accession>
<reference evidence="2" key="1">
    <citation type="submission" date="2019-08" db="EMBL/GenBank/DDBJ databases">
        <authorList>
            <person name="Kucharzyk K."/>
            <person name="Murdoch R.W."/>
            <person name="Higgins S."/>
            <person name="Loffler F."/>
        </authorList>
    </citation>
    <scope>NUCLEOTIDE SEQUENCE</scope>
</reference>
<dbReference type="EMBL" id="VSSQ01060373">
    <property type="protein sequence ID" value="MPN13816.1"/>
    <property type="molecule type" value="Genomic_DNA"/>
</dbReference>
<dbReference type="InterPro" id="IPR000192">
    <property type="entry name" value="Aminotrans_V_dom"/>
</dbReference>
<evidence type="ECO:0000259" key="1">
    <source>
        <dbReference type="Pfam" id="PF00266"/>
    </source>
</evidence>
<comment type="caution">
    <text evidence="2">The sequence shown here is derived from an EMBL/GenBank/DDBJ whole genome shotgun (WGS) entry which is preliminary data.</text>
</comment>
<organism evidence="2">
    <name type="scientific">bioreactor metagenome</name>
    <dbReference type="NCBI Taxonomy" id="1076179"/>
    <lineage>
        <taxon>unclassified sequences</taxon>
        <taxon>metagenomes</taxon>
        <taxon>ecological metagenomes</taxon>
    </lineage>
</organism>
<dbReference type="EC" id="3.7.1.3" evidence="2"/>
<protein>
    <submittedName>
        <fullName evidence="2">Kynureninase</fullName>
        <ecNumber evidence="2">3.7.1.3</ecNumber>
    </submittedName>
</protein>
<evidence type="ECO:0000313" key="2">
    <source>
        <dbReference type="EMBL" id="MPN13816.1"/>
    </source>
</evidence>
<dbReference type="PANTHER" id="PTHR43586">
    <property type="entry name" value="CYSTEINE DESULFURASE"/>
    <property type="match status" value="1"/>
</dbReference>
<sequence length="188" mass="20714">MSPILPISWGIDGIAAGAHKGMLGIPGVGFLWLSPALLSLVAPSFAGASGVCRVNKQNWTTEYIHPNDARKFELSNLNSPGLYAMSSGLELLEELGLSSIYQHLEQLNTRLQQGVLECGYHLATPTDTRYRGATTSIAVEQPDHLRRYLAEHNIQVSKVDSRFVRFSVGVFNQNEDIDTTLAVLKNYR</sequence>
<dbReference type="Pfam" id="PF00266">
    <property type="entry name" value="Aminotran_5"/>
    <property type="match status" value="1"/>
</dbReference>
<name>A0A645FJI9_9ZZZZ</name>
<feature type="domain" description="Aminotransferase class V" evidence="1">
    <location>
        <begin position="9"/>
        <end position="178"/>
    </location>
</feature>
<dbReference type="Gene3D" id="3.40.640.10">
    <property type="entry name" value="Type I PLP-dependent aspartate aminotransferase-like (Major domain)"/>
    <property type="match status" value="1"/>
</dbReference>
<keyword evidence="2" id="KW-0378">Hydrolase</keyword>